<accession>A0A8J6LP74</accession>
<evidence type="ECO:0000256" key="5">
    <source>
        <dbReference type="ARBA" id="ARBA00022737"/>
    </source>
</evidence>
<comment type="subcellular location">
    <subcellularLocation>
        <location evidence="1">Nucleus</location>
    </subcellularLocation>
</comment>
<evidence type="ECO:0000256" key="10">
    <source>
        <dbReference type="SAM" id="Coils"/>
    </source>
</evidence>
<dbReference type="EMBL" id="JABDTM020012805">
    <property type="protein sequence ID" value="KAH0820131.1"/>
    <property type="molecule type" value="Genomic_DNA"/>
</dbReference>
<comment type="similarity">
    <text evidence="2">Belongs to the ZC3H14 family.</text>
</comment>
<evidence type="ECO:0000256" key="7">
    <source>
        <dbReference type="ARBA" id="ARBA00022833"/>
    </source>
</evidence>
<evidence type="ECO:0000313" key="13">
    <source>
        <dbReference type="EMBL" id="KAH0820131.1"/>
    </source>
</evidence>
<feature type="compositionally biased region" description="Basic and acidic residues" evidence="11">
    <location>
        <begin position="377"/>
        <end position="395"/>
    </location>
</feature>
<feature type="compositionally biased region" description="Basic and acidic residues" evidence="11">
    <location>
        <begin position="431"/>
        <end position="442"/>
    </location>
</feature>
<evidence type="ECO:0000256" key="8">
    <source>
        <dbReference type="ARBA" id="ARBA00023242"/>
    </source>
</evidence>
<comment type="caution">
    <text evidence="13">The sequence shown here is derived from an EMBL/GenBank/DDBJ whole genome shotgun (WGS) entry which is preliminary data.</text>
</comment>
<keyword evidence="5" id="KW-0677">Repeat</keyword>
<sequence length="725" mass="82377">MGDVDFGDRRITGGWGYTDGLDDGGGCKNRGWSNHRSFKYRCRKDRCWSYPGAARVNVAKRPKRICGKDNVDFARLGLTSLNIFADESAIKAKLLELNCYVDDELPDYVMVMVANKRTKSQMKEDLQLFLSGKTAAFVDWLHIVLKKLKEVTVTNPEVYKKTAKRKSDEIGNVNVKKEKKEKKPEKKLKKNEPEEKTSGEESVFKSLTDDLPINANRLSEQRKIIIMKENQSNNNAEQVIQDSFDIPLLSEVNMSTEEELEDIEKKIKNVKSRLGLLVESDEEEDCITLKPEPDELFVPDSENKNNRKIQLVTSTPVENTINTQLPKKPERTRITFNDESDSPTKRKSILERLGKRRSNESEELPSIVKKNRISVSEFRKDEDSSKSREKDGGKEKRSRSSLRSKGDNEKPKESVLNRLGVMSKVSIPSKQPEEPEEPFKNREVPSMVKIKPRVIPHDAPQANKNLLLKAVAEAQRSIAQTPQVGNNVKPDALYTKKYKEKLKEEKLTGKKLPEVEKNKIKKILAPVPDDSKGENLEYVPTSTKKLQDSVPKYIPSTKVTSDSEECSVENGKMKQQFIVTLDGIEKTKYKDLVGEDSAKPSIKSRLDKKRSPSPIIFDKVTTPVKAKSNIPDKLPIVHASPSVKNKERCKYWPSCRHGEKCEFVHPTTNCEKFPHCKFGEKCLFLHPTCKFGSSCTRRDCVYTHAPASKAVVETLGSRWSRWPVV</sequence>
<feature type="region of interest" description="Disordered" evidence="11">
    <location>
        <begin position="170"/>
        <end position="203"/>
    </location>
</feature>
<evidence type="ECO:0000256" key="3">
    <source>
        <dbReference type="ARBA" id="ARBA00015071"/>
    </source>
</evidence>
<evidence type="ECO:0000256" key="11">
    <source>
        <dbReference type="SAM" id="MobiDB-lite"/>
    </source>
</evidence>
<evidence type="ECO:0000256" key="9">
    <source>
        <dbReference type="PROSITE-ProRule" id="PRU00723"/>
    </source>
</evidence>
<gene>
    <name evidence="13" type="ORF">GEV33_002660</name>
</gene>
<feature type="zinc finger region" description="C3H1-type" evidence="9">
    <location>
        <begin position="644"/>
        <end position="668"/>
    </location>
</feature>
<keyword evidence="10" id="KW-0175">Coiled coil</keyword>
<dbReference type="GO" id="GO:0008270">
    <property type="term" value="F:zinc ion binding"/>
    <property type="evidence" value="ECO:0007669"/>
    <property type="project" value="UniProtKB-KW"/>
</dbReference>
<reference evidence="13" key="1">
    <citation type="journal article" date="2020" name="J Insects Food Feed">
        <title>The yellow mealworm (Tenebrio molitor) genome: a resource for the emerging insects as food and feed industry.</title>
        <authorList>
            <person name="Eriksson T."/>
            <person name="Andere A."/>
            <person name="Kelstrup H."/>
            <person name="Emery V."/>
            <person name="Picard C."/>
        </authorList>
    </citation>
    <scope>NUCLEOTIDE SEQUENCE</scope>
    <source>
        <strain evidence="13">Stoneville</strain>
        <tissue evidence="13">Whole head</tissue>
    </source>
</reference>
<keyword evidence="14" id="KW-1185">Reference proteome</keyword>
<keyword evidence="4 9" id="KW-0479">Metal-binding</keyword>
<keyword evidence="8" id="KW-0539">Nucleus</keyword>
<protein>
    <recommendedName>
        <fullName evidence="3">Zinc finger CCCH domain-containing protein 14</fullName>
    </recommendedName>
</protein>
<organism evidence="13 14">
    <name type="scientific">Tenebrio molitor</name>
    <name type="common">Yellow mealworm beetle</name>
    <dbReference type="NCBI Taxonomy" id="7067"/>
    <lineage>
        <taxon>Eukaryota</taxon>
        <taxon>Metazoa</taxon>
        <taxon>Ecdysozoa</taxon>
        <taxon>Arthropoda</taxon>
        <taxon>Hexapoda</taxon>
        <taxon>Insecta</taxon>
        <taxon>Pterygota</taxon>
        <taxon>Neoptera</taxon>
        <taxon>Endopterygota</taxon>
        <taxon>Coleoptera</taxon>
        <taxon>Polyphaga</taxon>
        <taxon>Cucujiformia</taxon>
        <taxon>Tenebrionidae</taxon>
        <taxon>Tenebrio</taxon>
    </lineage>
</organism>
<dbReference type="InterPro" id="IPR040366">
    <property type="entry name" value="Nab2/ZC3H14"/>
</dbReference>
<dbReference type="Pfam" id="PF14608">
    <property type="entry name" value="zf-CCCH_2"/>
    <property type="match status" value="3"/>
</dbReference>
<feature type="coiled-coil region" evidence="10">
    <location>
        <begin position="253"/>
        <end position="280"/>
    </location>
</feature>
<keyword evidence="7 9" id="KW-0862">Zinc</keyword>
<feature type="compositionally biased region" description="Basic and acidic residues" evidence="11">
    <location>
        <begin position="342"/>
        <end position="360"/>
    </location>
</feature>
<dbReference type="GO" id="GO:0005737">
    <property type="term" value="C:cytoplasm"/>
    <property type="evidence" value="ECO:0007669"/>
    <property type="project" value="TreeGrafter"/>
</dbReference>
<evidence type="ECO:0000313" key="14">
    <source>
        <dbReference type="Proteomes" id="UP000719412"/>
    </source>
</evidence>
<dbReference type="GO" id="GO:0008143">
    <property type="term" value="F:poly(A) binding"/>
    <property type="evidence" value="ECO:0007669"/>
    <property type="project" value="InterPro"/>
</dbReference>
<dbReference type="PANTHER" id="PTHR14738">
    <property type="entry name" value="ZINC FINGER CCCH DOMAIN-CONTAINING PROTEIN 14"/>
    <property type="match status" value="1"/>
</dbReference>
<feature type="compositionally biased region" description="Basic and acidic residues" evidence="11">
    <location>
        <begin position="404"/>
        <end position="415"/>
    </location>
</feature>
<dbReference type="AlphaFoldDB" id="A0A8J6LP74"/>
<keyword evidence="6 9" id="KW-0863">Zinc-finger</keyword>
<proteinExistence type="inferred from homology"/>
<dbReference type="PROSITE" id="PS50103">
    <property type="entry name" value="ZF_C3H1"/>
    <property type="match status" value="1"/>
</dbReference>
<dbReference type="GO" id="GO:0043488">
    <property type="term" value="P:regulation of mRNA stability"/>
    <property type="evidence" value="ECO:0007669"/>
    <property type="project" value="InterPro"/>
</dbReference>
<name>A0A8J6LP74_TENMO</name>
<evidence type="ECO:0000256" key="1">
    <source>
        <dbReference type="ARBA" id="ARBA00004123"/>
    </source>
</evidence>
<dbReference type="SMART" id="SM00356">
    <property type="entry name" value="ZnF_C3H1"/>
    <property type="match status" value="2"/>
</dbReference>
<dbReference type="InterPro" id="IPR000571">
    <property type="entry name" value="Znf_CCCH"/>
</dbReference>
<dbReference type="GO" id="GO:0005634">
    <property type="term" value="C:nucleus"/>
    <property type="evidence" value="ECO:0007669"/>
    <property type="project" value="UniProtKB-SubCell"/>
</dbReference>
<reference evidence="13" key="2">
    <citation type="submission" date="2021-08" db="EMBL/GenBank/DDBJ databases">
        <authorList>
            <person name="Eriksson T."/>
        </authorList>
    </citation>
    <scope>NUCLEOTIDE SEQUENCE</scope>
    <source>
        <strain evidence="13">Stoneville</strain>
        <tissue evidence="13">Whole head</tissue>
    </source>
</reference>
<evidence type="ECO:0000256" key="6">
    <source>
        <dbReference type="ARBA" id="ARBA00022771"/>
    </source>
</evidence>
<dbReference type="PANTHER" id="PTHR14738:SF29">
    <property type="entry name" value="ZINC FINGER CCCH DOMAIN-CONTAINING PROTEIN 14"/>
    <property type="match status" value="1"/>
</dbReference>
<evidence type="ECO:0000259" key="12">
    <source>
        <dbReference type="PROSITE" id="PS50103"/>
    </source>
</evidence>
<dbReference type="Gene3D" id="4.10.1000.30">
    <property type="match status" value="1"/>
</dbReference>
<evidence type="ECO:0000256" key="2">
    <source>
        <dbReference type="ARBA" id="ARBA00008423"/>
    </source>
</evidence>
<feature type="domain" description="C3H1-type" evidence="12">
    <location>
        <begin position="644"/>
        <end position="668"/>
    </location>
</feature>
<dbReference type="Proteomes" id="UP000719412">
    <property type="component" value="Unassembled WGS sequence"/>
</dbReference>
<feature type="compositionally biased region" description="Polar residues" evidence="11">
    <location>
        <begin position="311"/>
        <end position="325"/>
    </location>
</feature>
<evidence type="ECO:0000256" key="4">
    <source>
        <dbReference type="ARBA" id="ARBA00022723"/>
    </source>
</evidence>
<feature type="region of interest" description="Disordered" evidence="11">
    <location>
        <begin position="293"/>
        <end position="442"/>
    </location>
</feature>